<dbReference type="AlphaFoldDB" id="A0A164RZ32"/>
<keyword evidence="3" id="KW-1185">Reference proteome</keyword>
<feature type="region of interest" description="Disordered" evidence="1">
    <location>
        <begin position="164"/>
        <end position="186"/>
    </location>
</feature>
<protein>
    <submittedName>
        <fullName evidence="2">Uncharacterized protein</fullName>
    </submittedName>
</protein>
<evidence type="ECO:0000313" key="2">
    <source>
        <dbReference type="EMBL" id="KZS91010.1"/>
    </source>
</evidence>
<reference evidence="2 3" key="1">
    <citation type="journal article" date="2016" name="Mol. Biol. Evol.">
        <title>Comparative Genomics of Early-Diverging Mushroom-Forming Fungi Provides Insights into the Origins of Lignocellulose Decay Capabilities.</title>
        <authorList>
            <person name="Nagy L.G."/>
            <person name="Riley R."/>
            <person name="Tritt A."/>
            <person name="Adam C."/>
            <person name="Daum C."/>
            <person name="Floudas D."/>
            <person name="Sun H."/>
            <person name="Yadav J.S."/>
            <person name="Pangilinan J."/>
            <person name="Larsson K.H."/>
            <person name="Matsuura K."/>
            <person name="Barry K."/>
            <person name="Labutti K."/>
            <person name="Kuo R."/>
            <person name="Ohm R.A."/>
            <person name="Bhattacharya S.S."/>
            <person name="Shirouzu T."/>
            <person name="Yoshinaga Y."/>
            <person name="Martin F.M."/>
            <person name="Grigoriev I.V."/>
            <person name="Hibbett D.S."/>
        </authorList>
    </citation>
    <scope>NUCLEOTIDE SEQUENCE [LARGE SCALE GENOMIC DNA]</scope>
    <source>
        <strain evidence="2 3">HHB9708</strain>
    </source>
</reference>
<name>A0A164RZ32_9AGAM</name>
<evidence type="ECO:0000313" key="3">
    <source>
        <dbReference type="Proteomes" id="UP000076722"/>
    </source>
</evidence>
<dbReference type="Proteomes" id="UP000076722">
    <property type="component" value="Unassembled WGS sequence"/>
</dbReference>
<gene>
    <name evidence="2" type="ORF">SISNIDRAFT_456989</name>
</gene>
<accession>A0A164RZ32</accession>
<evidence type="ECO:0000256" key="1">
    <source>
        <dbReference type="SAM" id="MobiDB-lite"/>
    </source>
</evidence>
<proteinExistence type="predicted"/>
<feature type="compositionally biased region" description="Acidic residues" evidence="1">
    <location>
        <begin position="164"/>
        <end position="174"/>
    </location>
</feature>
<organism evidence="2 3">
    <name type="scientific">Sistotremastrum niveocremeum HHB9708</name>
    <dbReference type="NCBI Taxonomy" id="1314777"/>
    <lineage>
        <taxon>Eukaryota</taxon>
        <taxon>Fungi</taxon>
        <taxon>Dikarya</taxon>
        <taxon>Basidiomycota</taxon>
        <taxon>Agaricomycotina</taxon>
        <taxon>Agaricomycetes</taxon>
        <taxon>Sistotremastrales</taxon>
        <taxon>Sistotremastraceae</taxon>
        <taxon>Sertulicium</taxon>
        <taxon>Sertulicium niveocremeum</taxon>
    </lineage>
</organism>
<sequence length="223" mass="25160">MKKLEELTSLDYYFSRMKRSLTWKSPFVPTQKRGRSKMYPTGFRCLSKSSWILDVLMIGTTSISEDLDSAPSTFNDGQALARISFDSSNDWTAQVETVDTTSVTSHSNNFSFYGSHRIAGSAFFYRYSEESDFPIVVPKFEDGNRNGSGLIQLRLPAELLAVDSSDEDEVESESTNEVGSESTDEGEMDHYLRSLWTLGSAIFDQLTGRLYIAHPQGFQILQY</sequence>
<dbReference type="EMBL" id="KV419417">
    <property type="protein sequence ID" value="KZS91010.1"/>
    <property type="molecule type" value="Genomic_DNA"/>
</dbReference>